<dbReference type="InterPro" id="IPR027417">
    <property type="entry name" value="P-loop_NTPase"/>
</dbReference>
<reference evidence="2" key="1">
    <citation type="journal article" date="2018" name="DNA Res.">
        <title>Multiple hybrid de novo genome assembly of finger millet, an orphan allotetraploid crop.</title>
        <authorList>
            <person name="Hatakeyama M."/>
            <person name="Aluri S."/>
            <person name="Balachadran M.T."/>
            <person name="Sivarajan S.R."/>
            <person name="Patrignani A."/>
            <person name="Gruter S."/>
            <person name="Poveda L."/>
            <person name="Shimizu-Inatsugi R."/>
            <person name="Baeten J."/>
            <person name="Francoijs K.J."/>
            <person name="Nataraja K.N."/>
            <person name="Reddy Y.A.N."/>
            <person name="Phadnis S."/>
            <person name="Ravikumar R.L."/>
            <person name="Schlapbach R."/>
            <person name="Sreeman S.M."/>
            <person name="Shimizu K.K."/>
        </authorList>
    </citation>
    <scope>NUCLEOTIDE SEQUENCE</scope>
</reference>
<dbReference type="EMBL" id="BQKI01000083">
    <property type="protein sequence ID" value="GJN32204.1"/>
    <property type="molecule type" value="Genomic_DNA"/>
</dbReference>
<accession>A0AAV5F964</accession>
<comment type="caution">
    <text evidence="2">The sequence shown here is derived from an EMBL/GenBank/DDBJ whole genome shotgun (WGS) entry which is preliminary data.</text>
</comment>
<reference evidence="2" key="2">
    <citation type="submission" date="2021-12" db="EMBL/GenBank/DDBJ databases">
        <title>Resequencing data analysis of finger millet.</title>
        <authorList>
            <person name="Hatakeyama M."/>
            <person name="Aluri S."/>
            <person name="Balachadran M.T."/>
            <person name="Sivarajan S.R."/>
            <person name="Poveda L."/>
            <person name="Shimizu-Inatsugi R."/>
            <person name="Schlapbach R."/>
            <person name="Sreeman S.M."/>
            <person name="Shimizu K.K."/>
        </authorList>
    </citation>
    <scope>NUCLEOTIDE SEQUENCE</scope>
</reference>
<protein>
    <submittedName>
        <fullName evidence="2">Uncharacterized protein</fullName>
    </submittedName>
</protein>
<sequence>MAGARSTPTRTPPSPASRTEPVVPSDWAAAISLFSSHSAPPVVVMCGPKNSGKSTFSRLLLNELLPRQALSLRSDPNPSSNTPALLLLL</sequence>
<name>A0AAV5F964_ELECO</name>
<dbReference type="SUPFAM" id="SSF52540">
    <property type="entry name" value="P-loop containing nucleoside triphosphate hydrolases"/>
    <property type="match status" value="1"/>
</dbReference>
<dbReference type="AlphaFoldDB" id="A0AAV5F964"/>
<organism evidence="2 3">
    <name type="scientific">Eleusine coracana subsp. coracana</name>
    <dbReference type="NCBI Taxonomy" id="191504"/>
    <lineage>
        <taxon>Eukaryota</taxon>
        <taxon>Viridiplantae</taxon>
        <taxon>Streptophyta</taxon>
        <taxon>Embryophyta</taxon>
        <taxon>Tracheophyta</taxon>
        <taxon>Spermatophyta</taxon>
        <taxon>Magnoliopsida</taxon>
        <taxon>Liliopsida</taxon>
        <taxon>Poales</taxon>
        <taxon>Poaceae</taxon>
        <taxon>PACMAD clade</taxon>
        <taxon>Chloridoideae</taxon>
        <taxon>Cynodonteae</taxon>
        <taxon>Eleusininae</taxon>
        <taxon>Eleusine</taxon>
    </lineage>
</organism>
<evidence type="ECO:0000313" key="2">
    <source>
        <dbReference type="EMBL" id="GJN32204.1"/>
    </source>
</evidence>
<feature type="region of interest" description="Disordered" evidence="1">
    <location>
        <begin position="1"/>
        <end position="22"/>
    </location>
</feature>
<evidence type="ECO:0000313" key="3">
    <source>
        <dbReference type="Proteomes" id="UP001054889"/>
    </source>
</evidence>
<keyword evidence="3" id="KW-1185">Reference proteome</keyword>
<gene>
    <name evidence="2" type="primary">gb20688</name>
    <name evidence="2" type="ORF">PR202_gb20688</name>
</gene>
<evidence type="ECO:0000256" key="1">
    <source>
        <dbReference type="SAM" id="MobiDB-lite"/>
    </source>
</evidence>
<dbReference type="Proteomes" id="UP001054889">
    <property type="component" value="Unassembled WGS sequence"/>
</dbReference>
<dbReference type="Gene3D" id="3.40.50.300">
    <property type="entry name" value="P-loop containing nucleotide triphosphate hydrolases"/>
    <property type="match status" value="1"/>
</dbReference>
<proteinExistence type="predicted"/>